<dbReference type="PANTHER" id="PTHR14356:SF3">
    <property type="entry name" value="INTERLEUKIN-15"/>
    <property type="match status" value="1"/>
</dbReference>
<evidence type="ECO:0000256" key="6">
    <source>
        <dbReference type="ARBA" id="ARBA00023157"/>
    </source>
</evidence>
<keyword evidence="3 7" id="KW-0202">Cytokine</keyword>
<dbReference type="Pfam" id="PF02372">
    <property type="entry name" value="IL15"/>
    <property type="match status" value="1"/>
</dbReference>
<dbReference type="PRINTS" id="PR01930">
    <property type="entry name" value="INTRLEUKIN15"/>
</dbReference>
<dbReference type="GeneTree" id="ENSGT00520000058824"/>
<feature type="chain" id="PRO_5017204693" description="Interleukin" evidence="8">
    <location>
        <begin position="23"/>
        <end position="143"/>
    </location>
</feature>
<keyword evidence="4" id="KW-0964">Secreted</keyword>
<keyword evidence="5 8" id="KW-0732">Signal</keyword>
<evidence type="ECO:0000256" key="4">
    <source>
        <dbReference type="ARBA" id="ARBA00022525"/>
    </source>
</evidence>
<evidence type="ECO:0000313" key="9">
    <source>
        <dbReference type="Ensembl" id="ENSPNYP00000012067.1"/>
    </source>
</evidence>
<dbReference type="GO" id="GO:0042119">
    <property type="term" value="P:neutrophil activation"/>
    <property type="evidence" value="ECO:0007669"/>
    <property type="project" value="TreeGrafter"/>
</dbReference>
<dbReference type="GO" id="GO:0005126">
    <property type="term" value="F:cytokine receptor binding"/>
    <property type="evidence" value="ECO:0007669"/>
    <property type="project" value="InterPro"/>
</dbReference>
<dbReference type="InterPro" id="IPR009079">
    <property type="entry name" value="4_helix_cytokine-like_core"/>
</dbReference>
<evidence type="ECO:0000256" key="8">
    <source>
        <dbReference type="SAM" id="SignalP"/>
    </source>
</evidence>
<evidence type="ECO:0000256" key="1">
    <source>
        <dbReference type="ARBA" id="ARBA00004613"/>
    </source>
</evidence>
<organism evidence="9">
    <name type="scientific">Pundamilia nyererei</name>
    <dbReference type="NCBI Taxonomy" id="303518"/>
    <lineage>
        <taxon>Eukaryota</taxon>
        <taxon>Metazoa</taxon>
        <taxon>Chordata</taxon>
        <taxon>Craniata</taxon>
        <taxon>Vertebrata</taxon>
        <taxon>Euteleostomi</taxon>
        <taxon>Actinopterygii</taxon>
        <taxon>Neopterygii</taxon>
        <taxon>Teleostei</taxon>
        <taxon>Neoteleostei</taxon>
        <taxon>Acanthomorphata</taxon>
        <taxon>Ovalentaria</taxon>
        <taxon>Cichlomorphae</taxon>
        <taxon>Cichliformes</taxon>
        <taxon>Cichlidae</taxon>
        <taxon>African cichlids</taxon>
        <taxon>Pseudocrenilabrinae</taxon>
        <taxon>Haplochromini</taxon>
        <taxon>Pundamilia</taxon>
    </lineage>
</organism>
<dbReference type="GO" id="GO:0005125">
    <property type="term" value="F:cytokine activity"/>
    <property type="evidence" value="ECO:0007669"/>
    <property type="project" value="UniProtKB-KW"/>
</dbReference>
<comment type="similarity">
    <text evidence="2 7">Belongs to the IL-15/IL-21 family.</text>
</comment>
<sequence length="143" mass="16704">MQRERPALVSVFVFLCSVNIIAITQRPCSRDLYVQVESLKEKVSNISKKLSLNCSLYTPTMEDYEICPRTTMQCFASEIIVLTHEWELEPKWKKLNRLLSRLASRINQTASKCRRCEVMKEENATTFLENLLWTVEKSNSDYC</sequence>
<name>A0A3B4FNF9_9CICH</name>
<evidence type="ECO:0000256" key="5">
    <source>
        <dbReference type="ARBA" id="ARBA00022729"/>
    </source>
</evidence>
<dbReference type="GO" id="GO:0001819">
    <property type="term" value="P:positive regulation of cytokine production"/>
    <property type="evidence" value="ECO:0007669"/>
    <property type="project" value="TreeGrafter"/>
</dbReference>
<dbReference type="SUPFAM" id="SSF47266">
    <property type="entry name" value="4-helical cytokines"/>
    <property type="match status" value="1"/>
</dbReference>
<feature type="signal peptide" evidence="8">
    <location>
        <begin position="1"/>
        <end position="22"/>
    </location>
</feature>
<dbReference type="PANTHER" id="PTHR14356">
    <property type="entry name" value="INTERLEUKIN-15-RELATED"/>
    <property type="match status" value="1"/>
</dbReference>
<accession>A0A3B4FNF9</accession>
<dbReference type="STRING" id="303518.ENSPNYP00000012067"/>
<reference evidence="9" key="1">
    <citation type="submission" date="2023-09" db="UniProtKB">
        <authorList>
            <consortium name="Ensembl"/>
        </authorList>
    </citation>
    <scope>IDENTIFICATION</scope>
</reference>
<dbReference type="GO" id="GO:0005615">
    <property type="term" value="C:extracellular space"/>
    <property type="evidence" value="ECO:0007669"/>
    <property type="project" value="UniProtKB-KW"/>
</dbReference>
<evidence type="ECO:0000256" key="2">
    <source>
        <dbReference type="ARBA" id="ARBA00006050"/>
    </source>
</evidence>
<dbReference type="Gene3D" id="1.20.1250.70">
    <property type="entry name" value="Interleukin-15/Interleukin-21"/>
    <property type="match status" value="1"/>
</dbReference>
<proteinExistence type="inferred from homology"/>
<dbReference type="GO" id="GO:0042102">
    <property type="term" value="P:positive regulation of T cell proliferation"/>
    <property type="evidence" value="ECO:0007669"/>
    <property type="project" value="TreeGrafter"/>
</dbReference>
<evidence type="ECO:0000256" key="3">
    <source>
        <dbReference type="ARBA" id="ARBA00022514"/>
    </source>
</evidence>
<comment type="subcellular location">
    <subcellularLocation>
        <location evidence="1">Secreted</location>
    </subcellularLocation>
</comment>
<dbReference type="GO" id="GO:0006955">
    <property type="term" value="P:immune response"/>
    <property type="evidence" value="ECO:0007669"/>
    <property type="project" value="InterPro"/>
</dbReference>
<protein>
    <recommendedName>
        <fullName evidence="7">Interleukin</fullName>
    </recommendedName>
</protein>
<dbReference type="InterPro" id="IPR003443">
    <property type="entry name" value="IL-15/IL-21_fam"/>
</dbReference>
<dbReference type="Ensembl" id="ENSPNYT00000012359.1">
    <property type="protein sequence ID" value="ENSPNYP00000012067.1"/>
    <property type="gene ID" value="ENSPNYG00000009173.1"/>
</dbReference>
<dbReference type="GO" id="GO:0050778">
    <property type="term" value="P:positive regulation of immune response"/>
    <property type="evidence" value="ECO:0007669"/>
    <property type="project" value="TreeGrafter"/>
</dbReference>
<keyword evidence="6" id="KW-1015">Disulfide bond</keyword>
<evidence type="ECO:0000256" key="7">
    <source>
        <dbReference type="RuleBase" id="RU003453"/>
    </source>
</evidence>
<dbReference type="AlphaFoldDB" id="A0A3B4FNF9"/>
<dbReference type="InterPro" id="IPR020439">
    <property type="entry name" value="IL-15"/>
</dbReference>